<evidence type="ECO:0000256" key="3">
    <source>
        <dbReference type="ARBA" id="ARBA00022771"/>
    </source>
</evidence>
<dbReference type="Pfam" id="PF13831">
    <property type="entry name" value="PHD_2"/>
    <property type="match status" value="1"/>
</dbReference>
<dbReference type="SMART" id="SM00249">
    <property type="entry name" value="PHD"/>
    <property type="match status" value="2"/>
</dbReference>
<feature type="region of interest" description="Disordered" evidence="6">
    <location>
        <begin position="129"/>
        <end position="171"/>
    </location>
</feature>
<evidence type="ECO:0000259" key="8">
    <source>
        <dbReference type="PROSITE" id="PS51805"/>
    </source>
</evidence>
<dbReference type="PROSITE" id="PS51805">
    <property type="entry name" value="EPHD"/>
    <property type="match status" value="1"/>
</dbReference>
<organism evidence="9 10">
    <name type="scientific">Limulus polyphemus</name>
    <name type="common">Atlantic horseshoe crab</name>
    <dbReference type="NCBI Taxonomy" id="6850"/>
    <lineage>
        <taxon>Eukaryota</taxon>
        <taxon>Metazoa</taxon>
        <taxon>Ecdysozoa</taxon>
        <taxon>Arthropoda</taxon>
        <taxon>Chelicerata</taxon>
        <taxon>Merostomata</taxon>
        <taxon>Xiphosura</taxon>
        <taxon>Limulidae</taxon>
        <taxon>Limulus</taxon>
    </lineage>
</organism>
<dbReference type="InterPro" id="IPR011011">
    <property type="entry name" value="Znf_FYVE_PHD"/>
</dbReference>
<dbReference type="PROSITE" id="PS50016">
    <property type="entry name" value="ZF_PHD_2"/>
    <property type="match status" value="1"/>
</dbReference>
<dbReference type="Proteomes" id="UP000694941">
    <property type="component" value="Unplaced"/>
</dbReference>
<evidence type="ECO:0000256" key="6">
    <source>
        <dbReference type="SAM" id="MobiDB-lite"/>
    </source>
</evidence>
<evidence type="ECO:0000256" key="2">
    <source>
        <dbReference type="ARBA" id="ARBA00022737"/>
    </source>
</evidence>
<name>A0ABM1RU91_LIMPO</name>
<dbReference type="CDD" id="cd15572">
    <property type="entry name" value="PHD_BRPF"/>
    <property type="match status" value="1"/>
</dbReference>
<dbReference type="InterPro" id="IPR013083">
    <property type="entry name" value="Znf_RING/FYVE/PHD"/>
</dbReference>
<reference evidence="10" key="1">
    <citation type="submission" date="2025-08" db="UniProtKB">
        <authorList>
            <consortium name="RefSeq"/>
        </authorList>
    </citation>
    <scope>IDENTIFICATION</scope>
    <source>
        <tissue evidence="10">Muscle</tissue>
    </source>
</reference>
<sequence length="553" mass="62637">MVFDFDVKIFCQNLRATKPPYECPVPGCSRIYKSFSGIQFHLYNFDHENSVVSPQSAPLQKCNQKKGRWHHRQSRRSPSPPDYFPTAQEALTYAESQRVVEVDVEGRTHRISISEPINVIIADVVESETKKHEEKLKPEEKLEKPPSKVGKNSENSKIHKESGSTGPKLPEASFRILPDYDAPIAPARPAVYYKFVEKSAEELDEEVEYDMDEEDCAWLDLMNTKRKTDGFPEISADTFEMLMDRLEKESHFQNQCSGKDASSSVDEDAVCCICNDGECENTNAILFCDMCNLPVHQECYGVPYIPEGQWLCRRCLQSPSRAVDCVLCPNKGGAFKQTDNGRWAHVVCALWVPEVCFANTVFLEPIDSIENIPPARWKLTCYICKQRGLGACIQCHKANCYTAFHVTCAQLAGLFMKMEAVRESGANGTSYNVRKTAYCDVHTPADNDGAEEDDGKVDSLKKAKAKAKSREKMRKARKILAEKRSAVPVVSIPTISPDRLTKVAAMISMPKKHQFLQRLLGYWTLKRQNRNGVPLLRRLQIAHQTRRDQVCWP</sequence>
<feature type="compositionally biased region" description="Basic residues" evidence="6">
    <location>
        <begin position="63"/>
        <end position="75"/>
    </location>
</feature>
<dbReference type="InterPro" id="IPR019542">
    <property type="entry name" value="Enhancer_polycomb-like_N"/>
</dbReference>
<gene>
    <name evidence="10" type="primary">LOC106475016</name>
</gene>
<proteinExistence type="predicted"/>
<protein>
    <submittedName>
        <fullName evidence="10">Peregrin-like</fullName>
    </submittedName>
</protein>
<feature type="compositionally biased region" description="Basic and acidic residues" evidence="6">
    <location>
        <begin position="129"/>
        <end position="146"/>
    </location>
</feature>
<dbReference type="Pfam" id="PF13832">
    <property type="entry name" value="zf-HC5HC2H_2"/>
    <property type="match status" value="1"/>
</dbReference>
<feature type="non-terminal residue" evidence="10">
    <location>
        <position position="553"/>
    </location>
</feature>
<keyword evidence="1" id="KW-0479">Metal-binding</keyword>
<keyword evidence="4" id="KW-0862">Zinc</keyword>
<evidence type="ECO:0000259" key="7">
    <source>
        <dbReference type="PROSITE" id="PS50016"/>
    </source>
</evidence>
<dbReference type="InterPro" id="IPR019786">
    <property type="entry name" value="Zinc_finger_PHD-type_CS"/>
</dbReference>
<dbReference type="PROSITE" id="PS00028">
    <property type="entry name" value="ZINC_FINGER_C2H2_1"/>
    <property type="match status" value="1"/>
</dbReference>
<keyword evidence="3 5" id="KW-0863">Zinc-finger</keyword>
<evidence type="ECO:0000256" key="5">
    <source>
        <dbReference type="PROSITE-ProRule" id="PRU00146"/>
    </source>
</evidence>
<dbReference type="RefSeq" id="XP_022234946.1">
    <property type="nucleotide sequence ID" value="XM_022379238.1"/>
</dbReference>
<feature type="domain" description="PHD-type" evidence="7">
    <location>
        <begin position="268"/>
        <end position="318"/>
    </location>
</feature>
<dbReference type="InterPro" id="IPR001965">
    <property type="entry name" value="Znf_PHD"/>
</dbReference>
<evidence type="ECO:0000256" key="4">
    <source>
        <dbReference type="ARBA" id="ARBA00022833"/>
    </source>
</evidence>
<evidence type="ECO:0000313" key="10">
    <source>
        <dbReference type="RefSeq" id="XP_022234946.1"/>
    </source>
</evidence>
<feature type="domain" description="PHD-type" evidence="8">
    <location>
        <begin position="322"/>
        <end position="443"/>
    </location>
</feature>
<evidence type="ECO:0000313" key="9">
    <source>
        <dbReference type="Proteomes" id="UP000694941"/>
    </source>
</evidence>
<dbReference type="InterPro" id="IPR019787">
    <property type="entry name" value="Znf_PHD-finger"/>
</dbReference>
<feature type="region of interest" description="Disordered" evidence="6">
    <location>
        <begin position="62"/>
        <end position="85"/>
    </location>
</feature>
<keyword evidence="9" id="KW-1185">Reference proteome</keyword>
<dbReference type="InterPro" id="IPR050701">
    <property type="entry name" value="Histone_Mod_Regulator"/>
</dbReference>
<dbReference type="GeneID" id="106475016"/>
<dbReference type="Gene3D" id="3.30.40.10">
    <property type="entry name" value="Zinc/RING finger domain, C3HC4 (zinc finger)"/>
    <property type="match status" value="2"/>
</dbReference>
<dbReference type="SUPFAM" id="SSF57903">
    <property type="entry name" value="FYVE/PHD zinc finger"/>
    <property type="match status" value="1"/>
</dbReference>
<dbReference type="InterPro" id="IPR034732">
    <property type="entry name" value="EPHD"/>
</dbReference>
<keyword evidence="2" id="KW-0677">Repeat</keyword>
<evidence type="ECO:0000256" key="1">
    <source>
        <dbReference type="ARBA" id="ARBA00022723"/>
    </source>
</evidence>
<dbReference type="PANTHER" id="PTHR13793">
    <property type="entry name" value="PHD FINGER PROTEINS"/>
    <property type="match status" value="1"/>
</dbReference>
<dbReference type="Pfam" id="PF10513">
    <property type="entry name" value="EPL1"/>
    <property type="match status" value="1"/>
</dbReference>
<dbReference type="PROSITE" id="PS01359">
    <property type="entry name" value="ZF_PHD_1"/>
    <property type="match status" value="1"/>
</dbReference>
<dbReference type="InterPro" id="IPR013087">
    <property type="entry name" value="Znf_C2H2_type"/>
</dbReference>
<dbReference type="PANTHER" id="PTHR13793:SF107">
    <property type="entry name" value="BROMODOMAIN-CONTAINING PROTEIN HOMOLOG"/>
    <property type="match status" value="1"/>
</dbReference>
<accession>A0ABM1RU91</accession>